<evidence type="ECO:0000313" key="6">
    <source>
        <dbReference type="Proteomes" id="UP001500831"/>
    </source>
</evidence>
<dbReference type="Gene3D" id="1.10.10.10">
    <property type="entry name" value="Winged helix-like DNA-binding domain superfamily/Winged helix DNA-binding domain"/>
    <property type="match status" value="2"/>
</dbReference>
<dbReference type="InterPro" id="IPR000524">
    <property type="entry name" value="Tscrpt_reg_HTH_GntR"/>
</dbReference>
<evidence type="ECO:0000256" key="3">
    <source>
        <dbReference type="ARBA" id="ARBA00023163"/>
    </source>
</evidence>
<keyword evidence="1" id="KW-0805">Transcription regulation</keyword>
<dbReference type="RefSeq" id="WP_344981688.1">
    <property type="nucleotide sequence ID" value="NZ_BAAAVI010000102.1"/>
</dbReference>
<gene>
    <name evidence="5" type="ORF">GCM10010517_76470</name>
</gene>
<dbReference type="InterPro" id="IPR050679">
    <property type="entry name" value="Bact_HTH_transcr_reg"/>
</dbReference>
<accession>A0ABN3WC42</accession>
<dbReference type="SUPFAM" id="SSF46785">
    <property type="entry name" value="Winged helix' DNA-binding domain"/>
    <property type="match status" value="2"/>
</dbReference>
<sequence>MTVLDRDGPIPIYKQVADIVQRHIDDGDLDAGEAIPSETEFEIDYGIARTTARRVTRELRERGLVHTIPGKGTFVGPAGTRPRRRKAPLYEEIATEIADSIQQGRITVNRRIPSEKSLMEGYGVAKATIRNSVALLRRQGWVFTVPYRGTYVSPPEKWPEPPEKSG</sequence>
<feature type="domain" description="HTH gntR-type" evidence="4">
    <location>
        <begin position="87"/>
        <end position="155"/>
    </location>
</feature>
<keyword evidence="2" id="KW-0238">DNA-binding</keyword>
<comment type="caution">
    <text evidence="5">The sequence shown here is derived from an EMBL/GenBank/DDBJ whole genome shotgun (WGS) entry which is preliminary data.</text>
</comment>
<dbReference type="PROSITE" id="PS50949">
    <property type="entry name" value="HTH_GNTR"/>
    <property type="match status" value="2"/>
</dbReference>
<evidence type="ECO:0000256" key="1">
    <source>
        <dbReference type="ARBA" id="ARBA00023015"/>
    </source>
</evidence>
<feature type="domain" description="HTH gntR-type" evidence="4">
    <location>
        <begin position="10"/>
        <end position="78"/>
    </location>
</feature>
<keyword evidence="3" id="KW-0804">Transcription</keyword>
<keyword evidence="6" id="KW-1185">Reference proteome</keyword>
<dbReference type="PANTHER" id="PTHR44846">
    <property type="entry name" value="MANNOSYL-D-GLYCERATE TRANSPORT/METABOLISM SYSTEM REPRESSOR MNGR-RELATED"/>
    <property type="match status" value="1"/>
</dbReference>
<dbReference type="CDD" id="cd07377">
    <property type="entry name" value="WHTH_GntR"/>
    <property type="match status" value="2"/>
</dbReference>
<protein>
    <recommendedName>
        <fullName evidence="4">HTH gntR-type domain-containing protein</fullName>
    </recommendedName>
</protein>
<reference evidence="5 6" key="1">
    <citation type="journal article" date="2019" name="Int. J. Syst. Evol. Microbiol.">
        <title>The Global Catalogue of Microorganisms (GCM) 10K type strain sequencing project: providing services to taxonomists for standard genome sequencing and annotation.</title>
        <authorList>
            <consortium name="The Broad Institute Genomics Platform"/>
            <consortium name="The Broad Institute Genome Sequencing Center for Infectious Disease"/>
            <person name="Wu L."/>
            <person name="Ma J."/>
        </authorList>
    </citation>
    <scope>NUCLEOTIDE SEQUENCE [LARGE SCALE GENOMIC DNA]</scope>
    <source>
        <strain evidence="5 6">JCM 6242</strain>
    </source>
</reference>
<dbReference type="Proteomes" id="UP001500831">
    <property type="component" value="Unassembled WGS sequence"/>
</dbReference>
<dbReference type="PANTHER" id="PTHR44846:SF1">
    <property type="entry name" value="MANNOSYL-D-GLYCERATE TRANSPORT_METABOLISM SYSTEM REPRESSOR MNGR-RELATED"/>
    <property type="match status" value="1"/>
</dbReference>
<name>A0ABN3WC42_9ACTN</name>
<evidence type="ECO:0000259" key="4">
    <source>
        <dbReference type="PROSITE" id="PS50949"/>
    </source>
</evidence>
<dbReference type="InterPro" id="IPR036388">
    <property type="entry name" value="WH-like_DNA-bd_sf"/>
</dbReference>
<dbReference type="Pfam" id="PF00392">
    <property type="entry name" value="GntR"/>
    <property type="match status" value="2"/>
</dbReference>
<dbReference type="EMBL" id="BAAAVI010000102">
    <property type="protein sequence ID" value="GAA2910023.1"/>
    <property type="molecule type" value="Genomic_DNA"/>
</dbReference>
<proteinExistence type="predicted"/>
<dbReference type="SMART" id="SM00345">
    <property type="entry name" value="HTH_GNTR"/>
    <property type="match status" value="2"/>
</dbReference>
<evidence type="ECO:0000313" key="5">
    <source>
        <dbReference type="EMBL" id="GAA2910023.1"/>
    </source>
</evidence>
<evidence type="ECO:0000256" key="2">
    <source>
        <dbReference type="ARBA" id="ARBA00023125"/>
    </source>
</evidence>
<organism evidence="5 6">
    <name type="scientific">Streptosporangium fragile</name>
    <dbReference type="NCBI Taxonomy" id="46186"/>
    <lineage>
        <taxon>Bacteria</taxon>
        <taxon>Bacillati</taxon>
        <taxon>Actinomycetota</taxon>
        <taxon>Actinomycetes</taxon>
        <taxon>Streptosporangiales</taxon>
        <taxon>Streptosporangiaceae</taxon>
        <taxon>Streptosporangium</taxon>
    </lineage>
</organism>
<dbReference type="PRINTS" id="PR00035">
    <property type="entry name" value="HTHGNTR"/>
</dbReference>
<dbReference type="InterPro" id="IPR036390">
    <property type="entry name" value="WH_DNA-bd_sf"/>
</dbReference>